<dbReference type="EMBL" id="CP090163">
    <property type="protein sequence ID" value="UJO11772.1"/>
    <property type="molecule type" value="Genomic_DNA"/>
</dbReference>
<proteinExistence type="predicted"/>
<dbReference type="GeneID" id="71982183"/>
<dbReference type="AlphaFoldDB" id="A0A9Q8L6M2"/>
<evidence type="ECO:0000313" key="2">
    <source>
        <dbReference type="Proteomes" id="UP000756132"/>
    </source>
</evidence>
<keyword evidence="2" id="KW-1185">Reference proteome</keyword>
<evidence type="ECO:0008006" key="3">
    <source>
        <dbReference type="Google" id="ProtNLM"/>
    </source>
</evidence>
<sequence>MRCCKVRHSRDRIVPKRAGCVRSACAQQEGPGSSSLSFLHATSILRHHRPHFINPTAFEISRRARSPQLAAAAPFAMASTTSATQKVLSICELLELVISQVPPQHIRKLKPVSKLWCHMIEGSQAIKRSRVLHPERSDEEAWANDDLERFKDQERQEYAILMVHIRLWGCPAVSFQPEPELHVKPVFEVVKDICGVHILLPDSLSDMTAANLEEYVTAPPISAITLVAEDLDGPSHLLRVKSYNQASVFRQGGVNVRDLVDAKDDLQTSQQRLDLADPIWGGRVVARLFVN</sequence>
<dbReference type="RefSeq" id="XP_047756138.1">
    <property type="nucleotide sequence ID" value="XM_047901453.1"/>
</dbReference>
<organism evidence="1 2">
    <name type="scientific">Passalora fulva</name>
    <name type="common">Tomato leaf mold</name>
    <name type="synonym">Cladosporium fulvum</name>
    <dbReference type="NCBI Taxonomy" id="5499"/>
    <lineage>
        <taxon>Eukaryota</taxon>
        <taxon>Fungi</taxon>
        <taxon>Dikarya</taxon>
        <taxon>Ascomycota</taxon>
        <taxon>Pezizomycotina</taxon>
        <taxon>Dothideomycetes</taxon>
        <taxon>Dothideomycetidae</taxon>
        <taxon>Mycosphaerellales</taxon>
        <taxon>Mycosphaerellaceae</taxon>
        <taxon>Fulvia</taxon>
    </lineage>
</organism>
<protein>
    <recommendedName>
        <fullName evidence="3">F-box domain-containing protein</fullName>
    </recommendedName>
</protein>
<dbReference type="Proteomes" id="UP000756132">
    <property type="component" value="Chromosome 1"/>
</dbReference>
<gene>
    <name evidence="1" type="ORF">CLAFUR5_02305</name>
</gene>
<accession>A0A9Q8L6M2</accession>
<reference evidence="1" key="1">
    <citation type="submission" date="2021-12" db="EMBL/GenBank/DDBJ databases">
        <authorList>
            <person name="Zaccaron A."/>
            <person name="Stergiopoulos I."/>
        </authorList>
    </citation>
    <scope>NUCLEOTIDE SEQUENCE</scope>
    <source>
        <strain evidence="1">Race5_Kim</strain>
    </source>
</reference>
<reference evidence="1" key="2">
    <citation type="journal article" date="2022" name="Microb. Genom.">
        <title>A chromosome-scale genome assembly of the tomato pathogen Cladosporium fulvum reveals a compartmentalized genome architecture and the presence of a dispensable chromosome.</title>
        <authorList>
            <person name="Zaccaron A.Z."/>
            <person name="Chen L.H."/>
            <person name="Samaras A."/>
            <person name="Stergiopoulos I."/>
        </authorList>
    </citation>
    <scope>NUCLEOTIDE SEQUENCE</scope>
    <source>
        <strain evidence="1">Race5_Kim</strain>
    </source>
</reference>
<evidence type="ECO:0000313" key="1">
    <source>
        <dbReference type="EMBL" id="UJO11772.1"/>
    </source>
</evidence>
<dbReference type="KEGG" id="ffu:CLAFUR5_02305"/>
<dbReference type="OrthoDB" id="3647132at2759"/>
<name>A0A9Q8L6M2_PASFU</name>